<protein>
    <submittedName>
        <fullName evidence="5">Camta</fullName>
    </submittedName>
</protein>
<dbReference type="GO" id="GO:0007051">
    <property type="term" value="P:spindle organization"/>
    <property type="evidence" value="ECO:0007669"/>
    <property type="project" value="TreeGrafter"/>
</dbReference>
<dbReference type="GO" id="GO:0051295">
    <property type="term" value="P:establishment of meiotic spindle localization"/>
    <property type="evidence" value="ECO:0007669"/>
    <property type="project" value="TreeGrafter"/>
</dbReference>
<proteinExistence type="predicted"/>
<dbReference type="PANTHER" id="PTHR22706">
    <property type="entry name" value="ASSEMBLY FACTOR FOR SPINDLE MICROTUBULES"/>
    <property type="match status" value="1"/>
</dbReference>
<sequence length="345" mass="39272">MHTPSPLHHLEEPISMSLNTQRELEKRLIVDVEGVSDDGNSSVIENEGDVHTHIRTLAEHIIAAIPDRIKSTASDDSSSVALLSYRERSSSRSSFSSTPSYAEDSGVCTPLTSDWVEEWNRSRLSSSPCFSAATSSQAHSVSFFNSSPYYNMGVVTPASLASPYHSTSVASTTSYNTGRSDSPPPVHRYLENTLMQQSEAASEGVEYGLSQLTLSDTEQRKLYQAAQVIQHAFRQFKDKKQQQREIEAAKIIQTYYRRFKEFTTLRHIQKQQAATLIQSQFRSYYAQKRFKKSRDAALLIQHHYRAYREHEHFKRSRNAAVVIQQKFRTHYNRKKSNKPASQDGR</sequence>
<comment type="subcellular location">
    <subcellularLocation>
        <location evidence="1">Cytoplasm</location>
    </subcellularLocation>
</comment>
<keyword evidence="2" id="KW-0963">Cytoplasm</keyword>
<dbReference type="SUPFAM" id="SSF52540">
    <property type="entry name" value="P-loop containing nucleoside triphosphate hydrolases"/>
    <property type="match status" value="2"/>
</dbReference>
<dbReference type="PROSITE" id="PS50096">
    <property type="entry name" value="IQ"/>
    <property type="match status" value="2"/>
</dbReference>
<comment type="caution">
    <text evidence="5">The sequence shown here is derived from an EMBL/GenBank/DDBJ whole genome shotgun (WGS) entry which is preliminary data.</text>
</comment>
<keyword evidence="6" id="KW-1185">Reference proteome</keyword>
<dbReference type="OrthoDB" id="407555at2759"/>
<dbReference type="InterPro" id="IPR000048">
    <property type="entry name" value="IQ_motif_EF-hand-BS"/>
</dbReference>
<dbReference type="InterPro" id="IPR051185">
    <property type="entry name" value="ASPM"/>
</dbReference>
<dbReference type="GO" id="GO:0000922">
    <property type="term" value="C:spindle pole"/>
    <property type="evidence" value="ECO:0007669"/>
    <property type="project" value="TreeGrafter"/>
</dbReference>
<gene>
    <name evidence="5" type="ORF">EB796_020159</name>
</gene>
<evidence type="ECO:0000256" key="2">
    <source>
        <dbReference type="ARBA" id="ARBA00022490"/>
    </source>
</evidence>
<dbReference type="GO" id="GO:0005737">
    <property type="term" value="C:cytoplasm"/>
    <property type="evidence" value="ECO:0007669"/>
    <property type="project" value="UniProtKB-SubCell"/>
</dbReference>
<keyword evidence="3" id="KW-0677">Repeat</keyword>
<dbReference type="EMBL" id="VXIV02003014">
    <property type="protein sequence ID" value="KAF6021538.1"/>
    <property type="molecule type" value="Genomic_DNA"/>
</dbReference>
<accession>A0A7J7J821</accession>
<name>A0A7J7J821_BUGNE</name>
<evidence type="ECO:0000256" key="1">
    <source>
        <dbReference type="ARBA" id="ARBA00004496"/>
    </source>
</evidence>
<evidence type="ECO:0000256" key="3">
    <source>
        <dbReference type="ARBA" id="ARBA00022737"/>
    </source>
</evidence>
<dbReference type="InterPro" id="IPR027417">
    <property type="entry name" value="P-loop_NTPase"/>
</dbReference>
<organism evidence="5 6">
    <name type="scientific">Bugula neritina</name>
    <name type="common">Brown bryozoan</name>
    <name type="synonym">Sertularia neritina</name>
    <dbReference type="NCBI Taxonomy" id="10212"/>
    <lineage>
        <taxon>Eukaryota</taxon>
        <taxon>Metazoa</taxon>
        <taxon>Spiralia</taxon>
        <taxon>Lophotrochozoa</taxon>
        <taxon>Bryozoa</taxon>
        <taxon>Gymnolaemata</taxon>
        <taxon>Cheilostomatida</taxon>
        <taxon>Flustrina</taxon>
        <taxon>Buguloidea</taxon>
        <taxon>Bugulidae</taxon>
        <taxon>Bugula</taxon>
    </lineage>
</organism>
<evidence type="ECO:0000313" key="5">
    <source>
        <dbReference type="EMBL" id="KAF6021538.1"/>
    </source>
</evidence>
<keyword evidence="4" id="KW-0112">Calmodulin-binding</keyword>
<dbReference type="Pfam" id="PF00612">
    <property type="entry name" value="IQ"/>
    <property type="match status" value="1"/>
</dbReference>
<reference evidence="5" key="1">
    <citation type="submission" date="2020-06" db="EMBL/GenBank/DDBJ databases">
        <title>Draft genome of Bugula neritina, a colonial animal packing powerful symbionts and potential medicines.</title>
        <authorList>
            <person name="Rayko M."/>
        </authorList>
    </citation>
    <scope>NUCLEOTIDE SEQUENCE [LARGE SCALE GENOMIC DNA]</scope>
    <source>
        <strain evidence="5">Kwan_BN1</strain>
    </source>
</reference>
<dbReference type="SMART" id="SM00015">
    <property type="entry name" value="IQ"/>
    <property type="match status" value="3"/>
</dbReference>
<dbReference type="Gene3D" id="1.20.5.190">
    <property type="match status" value="2"/>
</dbReference>
<dbReference type="GO" id="GO:0000278">
    <property type="term" value="P:mitotic cell cycle"/>
    <property type="evidence" value="ECO:0007669"/>
    <property type="project" value="TreeGrafter"/>
</dbReference>
<evidence type="ECO:0000256" key="4">
    <source>
        <dbReference type="ARBA" id="ARBA00022860"/>
    </source>
</evidence>
<dbReference type="PANTHER" id="PTHR22706:SF1">
    <property type="entry name" value="ASSEMBLY FACTOR FOR SPINDLE MICROTUBULES"/>
    <property type="match status" value="1"/>
</dbReference>
<dbReference type="AlphaFoldDB" id="A0A7J7J821"/>
<dbReference type="Proteomes" id="UP000593567">
    <property type="component" value="Unassembled WGS sequence"/>
</dbReference>
<evidence type="ECO:0000313" key="6">
    <source>
        <dbReference type="Proteomes" id="UP000593567"/>
    </source>
</evidence>
<dbReference type="GO" id="GO:0005516">
    <property type="term" value="F:calmodulin binding"/>
    <property type="evidence" value="ECO:0007669"/>
    <property type="project" value="UniProtKB-KW"/>
</dbReference>